<gene>
    <name evidence="2" type="ORF">ABT39_MTgene2937</name>
</gene>
<proteinExistence type="predicted"/>
<dbReference type="AlphaFoldDB" id="A0A101M2K9"/>
<keyword evidence="2" id="KW-0496">Mitochondrion</keyword>
<evidence type="ECO:0000313" key="2">
    <source>
        <dbReference type="EMBL" id="KUM49710.1"/>
    </source>
</evidence>
<dbReference type="EMBL" id="LKAM01000002">
    <property type="protein sequence ID" value="KUM49710.1"/>
    <property type="molecule type" value="Genomic_DNA"/>
</dbReference>
<protein>
    <recommendedName>
        <fullName evidence="3">Secreted protein</fullName>
    </recommendedName>
</protein>
<evidence type="ECO:0000256" key="1">
    <source>
        <dbReference type="SAM" id="SignalP"/>
    </source>
</evidence>
<evidence type="ECO:0008006" key="3">
    <source>
        <dbReference type="Google" id="ProtNLM"/>
    </source>
</evidence>
<sequence length="68" mass="7781">MMLRSFFLMLTIQVHSERDAICIIIQCTIYRIHVDNSCDELLIDYGALGFGLGLRSDSTHYRIFVALA</sequence>
<keyword evidence="1" id="KW-0732">Signal</keyword>
<feature type="signal peptide" evidence="1">
    <location>
        <begin position="1"/>
        <end position="16"/>
    </location>
</feature>
<organism evidence="2">
    <name type="scientific">Picea glauca</name>
    <name type="common">White spruce</name>
    <name type="synonym">Pinus glauca</name>
    <dbReference type="NCBI Taxonomy" id="3330"/>
    <lineage>
        <taxon>Eukaryota</taxon>
        <taxon>Viridiplantae</taxon>
        <taxon>Streptophyta</taxon>
        <taxon>Embryophyta</taxon>
        <taxon>Tracheophyta</taxon>
        <taxon>Spermatophyta</taxon>
        <taxon>Pinopsida</taxon>
        <taxon>Pinidae</taxon>
        <taxon>Conifers I</taxon>
        <taxon>Pinales</taxon>
        <taxon>Pinaceae</taxon>
        <taxon>Picea</taxon>
    </lineage>
</organism>
<reference evidence="2" key="1">
    <citation type="journal article" date="2015" name="Genome Biol. Evol.">
        <title>Organellar Genomes of White Spruce (Picea glauca): Assembly and Annotation.</title>
        <authorList>
            <person name="Jackman S.D."/>
            <person name="Warren R.L."/>
            <person name="Gibb E.A."/>
            <person name="Vandervalk B.P."/>
            <person name="Mohamadi H."/>
            <person name="Chu J."/>
            <person name="Raymond A."/>
            <person name="Pleasance S."/>
            <person name="Coope R."/>
            <person name="Wildung M.R."/>
            <person name="Ritland C.E."/>
            <person name="Bousquet J."/>
            <person name="Jones S.J."/>
            <person name="Bohlmann J."/>
            <person name="Birol I."/>
        </authorList>
    </citation>
    <scope>NUCLEOTIDE SEQUENCE [LARGE SCALE GENOMIC DNA]</scope>
    <source>
        <tissue evidence="2">Flushing bud</tissue>
    </source>
</reference>
<name>A0A101M2K9_PICGL</name>
<accession>A0A101M2K9</accession>
<geneLocation type="mitochondrion" evidence="2"/>
<feature type="chain" id="PRO_5007100234" description="Secreted protein" evidence="1">
    <location>
        <begin position="17"/>
        <end position="68"/>
    </location>
</feature>
<comment type="caution">
    <text evidence="2">The sequence shown here is derived from an EMBL/GenBank/DDBJ whole genome shotgun (WGS) entry which is preliminary data.</text>
</comment>